<dbReference type="STRING" id="913774.A0A0C3DYU5"/>
<dbReference type="PROSITE" id="PS51762">
    <property type="entry name" value="GH16_2"/>
    <property type="match status" value="1"/>
</dbReference>
<reference evidence="8" key="2">
    <citation type="submission" date="2015-01" db="EMBL/GenBank/DDBJ databases">
        <title>Evolutionary Origins and Diversification of the Mycorrhizal Mutualists.</title>
        <authorList>
            <consortium name="DOE Joint Genome Institute"/>
            <consortium name="Mycorrhizal Genomics Consortium"/>
            <person name="Kohler A."/>
            <person name="Kuo A."/>
            <person name="Nagy L.G."/>
            <person name="Floudas D."/>
            <person name="Copeland A."/>
            <person name="Barry K.W."/>
            <person name="Cichocki N."/>
            <person name="Veneault-Fourrey C."/>
            <person name="LaButti K."/>
            <person name="Lindquist E.A."/>
            <person name="Lipzen A."/>
            <person name="Lundell T."/>
            <person name="Morin E."/>
            <person name="Murat C."/>
            <person name="Riley R."/>
            <person name="Ohm R."/>
            <person name="Sun H."/>
            <person name="Tunlid A."/>
            <person name="Henrissat B."/>
            <person name="Grigoriev I.V."/>
            <person name="Hibbett D.S."/>
            <person name="Martin F."/>
        </authorList>
    </citation>
    <scope>NUCLEOTIDE SEQUENCE [LARGE SCALE GENOMIC DNA]</scope>
    <source>
        <strain evidence="8">Zn</strain>
    </source>
</reference>
<evidence type="ECO:0000256" key="5">
    <source>
        <dbReference type="ARBA" id="ARBA00023295"/>
    </source>
</evidence>
<dbReference type="EC" id="3.2.1.6" evidence="3"/>
<dbReference type="GO" id="GO:0052861">
    <property type="term" value="F:endo-1,3(4)-beta-glucanase activity"/>
    <property type="evidence" value="ECO:0007669"/>
    <property type="project" value="UniProtKB-EC"/>
</dbReference>
<keyword evidence="4 7" id="KW-0378">Hydrolase</keyword>
<comment type="catalytic activity">
    <reaction evidence="1">
        <text>Endohydrolysis of (1-&gt;3)- or (1-&gt;4)-linkages in beta-D-glucans when the glucose residue whose reducing group is involved in the linkage to be hydrolyzed is itself substituted at C-3.</text>
        <dbReference type="EC" id="3.2.1.6"/>
    </reaction>
</comment>
<evidence type="ECO:0000313" key="7">
    <source>
        <dbReference type="EMBL" id="KIN07258.1"/>
    </source>
</evidence>
<evidence type="ECO:0000313" key="8">
    <source>
        <dbReference type="Proteomes" id="UP000054321"/>
    </source>
</evidence>
<dbReference type="Gene3D" id="2.60.120.200">
    <property type="match status" value="1"/>
</dbReference>
<feature type="domain" description="GH16" evidence="6">
    <location>
        <begin position="7"/>
        <end position="275"/>
    </location>
</feature>
<reference evidence="7 8" key="1">
    <citation type="submission" date="2014-04" db="EMBL/GenBank/DDBJ databases">
        <authorList>
            <consortium name="DOE Joint Genome Institute"/>
            <person name="Kuo A."/>
            <person name="Martino E."/>
            <person name="Perotto S."/>
            <person name="Kohler A."/>
            <person name="Nagy L.G."/>
            <person name="Floudas D."/>
            <person name="Copeland A."/>
            <person name="Barry K.W."/>
            <person name="Cichocki N."/>
            <person name="Veneault-Fourrey C."/>
            <person name="LaButti K."/>
            <person name="Lindquist E.A."/>
            <person name="Lipzen A."/>
            <person name="Lundell T."/>
            <person name="Morin E."/>
            <person name="Murat C."/>
            <person name="Sun H."/>
            <person name="Tunlid A."/>
            <person name="Henrissat B."/>
            <person name="Grigoriev I.V."/>
            <person name="Hibbett D.S."/>
            <person name="Martin F."/>
            <person name="Nordberg H.P."/>
            <person name="Cantor M.N."/>
            <person name="Hua S.X."/>
        </authorList>
    </citation>
    <scope>NUCLEOTIDE SEQUENCE [LARGE SCALE GENOMIC DNA]</scope>
    <source>
        <strain evidence="7 8">Zn</strain>
    </source>
</reference>
<organism evidence="7 8">
    <name type="scientific">Oidiodendron maius (strain Zn)</name>
    <dbReference type="NCBI Taxonomy" id="913774"/>
    <lineage>
        <taxon>Eukaryota</taxon>
        <taxon>Fungi</taxon>
        <taxon>Dikarya</taxon>
        <taxon>Ascomycota</taxon>
        <taxon>Pezizomycotina</taxon>
        <taxon>Leotiomycetes</taxon>
        <taxon>Leotiomycetes incertae sedis</taxon>
        <taxon>Myxotrichaceae</taxon>
        <taxon>Oidiodendron</taxon>
    </lineage>
</organism>
<evidence type="ECO:0000259" key="6">
    <source>
        <dbReference type="PROSITE" id="PS51762"/>
    </source>
</evidence>
<dbReference type="Proteomes" id="UP000054321">
    <property type="component" value="Unassembled WGS sequence"/>
</dbReference>
<dbReference type="AlphaFoldDB" id="A0A0C3DYU5"/>
<evidence type="ECO:0000256" key="2">
    <source>
        <dbReference type="ARBA" id="ARBA00006865"/>
    </source>
</evidence>
<comment type="similarity">
    <text evidence="2">Belongs to the glycosyl hydrolase 16 family.</text>
</comment>
<accession>A0A0C3DYU5</accession>
<dbReference type="InterPro" id="IPR000757">
    <property type="entry name" value="Beta-glucanase-like"/>
</dbReference>
<proteinExistence type="inferred from homology"/>
<protein>
    <recommendedName>
        <fullName evidence="3">endo-1,3(4)-beta-glucanase</fullName>
        <ecNumber evidence="3">3.2.1.6</ecNumber>
    </recommendedName>
</protein>
<dbReference type="EMBL" id="KN832870">
    <property type="protein sequence ID" value="KIN07258.1"/>
    <property type="molecule type" value="Genomic_DNA"/>
</dbReference>
<dbReference type="InParanoid" id="A0A0C3DYU5"/>
<keyword evidence="5" id="KW-0326">Glycosidase</keyword>
<dbReference type="InterPro" id="IPR050546">
    <property type="entry name" value="Glycosyl_Hydrlase_16"/>
</dbReference>
<dbReference type="CDD" id="cd02181">
    <property type="entry name" value="GH16_fungal_Lam16A_glucanase"/>
    <property type="match status" value="1"/>
</dbReference>
<dbReference type="PANTHER" id="PTHR10963:SF24">
    <property type="entry name" value="GLYCOSIDASE C21B10.07-RELATED"/>
    <property type="match status" value="1"/>
</dbReference>
<keyword evidence="8" id="KW-1185">Reference proteome</keyword>
<dbReference type="OrthoDB" id="192832at2759"/>
<dbReference type="HOGENOM" id="CLU_016972_1_1_1"/>
<sequence>MSGATYLQYAAATYNIVDTYDSSNFFSEFTLYSGADPTGGFVNYQGDQGSASSAGLINTNNGQIYMGVDYTNVVSTSSAGRPSIRVSSNKGYTHGLFIADIAHMPGSICGTWPAFWMFGPSWPNNGEIDIIEGVNVDSTNDITLHTSAGCDINIAGSQSGTTLSNSDCNTGSGGTGCGVTTTTSNAYGTSFNNNGGGVYAMQWESSGVYVWFWPHGSVPSDVTAGQPVTGNWGLPIVAFNGGSGCDIDAHFNDQNIVFDTTFCGQWAGAVWGDSCSNLADTCIDYVAGNPGAFQQSYWSVNSVKVYQQ</sequence>
<dbReference type="SUPFAM" id="SSF49899">
    <property type="entry name" value="Concanavalin A-like lectins/glucanases"/>
    <property type="match status" value="1"/>
</dbReference>
<dbReference type="FunFam" id="2.60.120.200:FF:000114">
    <property type="entry name" value="Probable endo-1,3(4)-beta-glucanase NFIA_089530"/>
    <property type="match status" value="1"/>
</dbReference>
<evidence type="ECO:0000256" key="3">
    <source>
        <dbReference type="ARBA" id="ARBA00012599"/>
    </source>
</evidence>
<gene>
    <name evidence="7" type="ORF">OIDMADRAFT_110144</name>
</gene>
<dbReference type="GO" id="GO:0009251">
    <property type="term" value="P:glucan catabolic process"/>
    <property type="evidence" value="ECO:0007669"/>
    <property type="project" value="TreeGrafter"/>
</dbReference>
<evidence type="ECO:0000256" key="4">
    <source>
        <dbReference type="ARBA" id="ARBA00022801"/>
    </source>
</evidence>
<name>A0A0C3DYU5_OIDMZ</name>
<dbReference type="Pfam" id="PF26113">
    <property type="entry name" value="GH16_XgeA"/>
    <property type="match status" value="1"/>
</dbReference>
<dbReference type="PANTHER" id="PTHR10963">
    <property type="entry name" value="GLYCOSYL HYDROLASE-RELATED"/>
    <property type="match status" value="1"/>
</dbReference>
<dbReference type="InterPro" id="IPR013320">
    <property type="entry name" value="ConA-like_dom_sf"/>
</dbReference>
<evidence type="ECO:0000256" key="1">
    <source>
        <dbReference type="ARBA" id="ARBA00000124"/>
    </source>
</evidence>